<proteinExistence type="predicted"/>
<accession>A0A2R8AYF4</accession>
<evidence type="ECO:0008006" key="4">
    <source>
        <dbReference type="Google" id="ProtNLM"/>
    </source>
</evidence>
<feature type="transmembrane region" description="Helical" evidence="1">
    <location>
        <begin position="44"/>
        <end position="61"/>
    </location>
</feature>
<keyword evidence="1" id="KW-0472">Membrane</keyword>
<keyword evidence="3" id="KW-1185">Reference proteome</keyword>
<feature type="transmembrane region" description="Helical" evidence="1">
    <location>
        <begin position="6"/>
        <end position="23"/>
    </location>
</feature>
<sequence length="63" mass="6815">MIADLATAIGIVLIFEGLVFALAPSYIERMLEALRLLPEEALRLLGLLSAITGLAMLWAVYAL</sequence>
<dbReference type="InterPro" id="IPR019201">
    <property type="entry name" value="DUF2065"/>
</dbReference>
<keyword evidence="1" id="KW-1133">Transmembrane helix</keyword>
<evidence type="ECO:0000313" key="2">
    <source>
        <dbReference type="EMBL" id="SPF81061.1"/>
    </source>
</evidence>
<dbReference type="Pfam" id="PF09838">
    <property type="entry name" value="DUF2065"/>
    <property type="match status" value="1"/>
</dbReference>
<dbReference type="EMBL" id="OMOJ01000006">
    <property type="protein sequence ID" value="SPF81061.1"/>
    <property type="molecule type" value="Genomic_DNA"/>
</dbReference>
<dbReference type="PANTHER" id="PTHR38602:SF1">
    <property type="entry name" value="INNER MEMBRANE PROTEIN"/>
    <property type="match status" value="1"/>
</dbReference>
<evidence type="ECO:0000313" key="3">
    <source>
        <dbReference type="Proteomes" id="UP000244904"/>
    </source>
</evidence>
<protein>
    <recommendedName>
        <fullName evidence="4">Inner membrane protein YjeT</fullName>
    </recommendedName>
</protein>
<dbReference type="RefSeq" id="WP_370742090.1">
    <property type="nucleotide sequence ID" value="NZ_OMOJ01000006.1"/>
</dbReference>
<name>A0A2R8AYF4_9RHOB</name>
<keyword evidence="1" id="KW-0812">Transmembrane</keyword>
<dbReference type="AlphaFoldDB" id="A0A2R8AYF4"/>
<reference evidence="3" key="1">
    <citation type="submission" date="2018-03" db="EMBL/GenBank/DDBJ databases">
        <authorList>
            <person name="Rodrigo-Torres L."/>
            <person name="Arahal R. D."/>
            <person name="Lucena T."/>
        </authorList>
    </citation>
    <scope>NUCLEOTIDE SEQUENCE [LARGE SCALE GENOMIC DNA]</scope>
    <source>
        <strain evidence="3">CECT 8871</strain>
    </source>
</reference>
<gene>
    <name evidence="2" type="ORF">PRI8871_02878</name>
</gene>
<dbReference type="Proteomes" id="UP000244904">
    <property type="component" value="Unassembled WGS sequence"/>
</dbReference>
<dbReference type="PANTHER" id="PTHR38602">
    <property type="entry name" value="INNER MEMBRANE PROTEIN-RELATED"/>
    <property type="match status" value="1"/>
</dbReference>
<organism evidence="2 3">
    <name type="scientific">Pseudoprimorskyibacter insulae</name>
    <dbReference type="NCBI Taxonomy" id="1695997"/>
    <lineage>
        <taxon>Bacteria</taxon>
        <taxon>Pseudomonadati</taxon>
        <taxon>Pseudomonadota</taxon>
        <taxon>Alphaproteobacteria</taxon>
        <taxon>Rhodobacterales</taxon>
        <taxon>Paracoccaceae</taxon>
        <taxon>Pseudoprimorskyibacter</taxon>
    </lineage>
</organism>
<evidence type="ECO:0000256" key="1">
    <source>
        <dbReference type="SAM" id="Phobius"/>
    </source>
</evidence>